<organism evidence="1">
    <name type="scientific">Culicoides sonorensis</name>
    <name type="common">Biting midge</name>
    <dbReference type="NCBI Taxonomy" id="179676"/>
    <lineage>
        <taxon>Eukaryota</taxon>
        <taxon>Metazoa</taxon>
        <taxon>Ecdysozoa</taxon>
        <taxon>Arthropoda</taxon>
        <taxon>Hexapoda</taxon>
        <taxon>Insecta</taxon>
        <taxon>Pterygota</taxon>
        <taxon>Neoptera</taxon>
        <taxon>Endopterygota</taxon>
        <taxon>Diptera</taxon>
        <taxon>Nematocera</taxon>
        <taxon>Chironomoidea</taxon>
        <taxon>Ceratopogonidae</taxon>
        <taxon>Ceratopogoninae</taxon>
        <taxon>Culicoides</taxon>
        <taxon>Monoculicoides</taxon>
    </lineage>
</organism>
<accession>A0A336MF44</accession>
<evidence type="ECO:0000313" key="1">
    <source>
        <dbReference type="EMBL" id="SSX26947.1"/>
    </source>
</evidence>
<dbReference type="AlphaFoldDB" id="A0A336MF44"/>
<dbReference type="VEuPathDB" id="VectorBase:CSON014003"/>
<protein>
    <submittedName>
        <fullName evidence="1">CSON014003 protein</fullName>
    </submittedName>
</protein>
<gene>
    <name evidence="1" type="primary">CSON014003</name>
</gene>
<sequence length="117" mass="13365">MFTLLSRPRKYQIASRKKKSRRDFWSNDESFSIDVQSNEVLDPNHGQKSTPEILALLPSCSLRPIAMHVDLYGGNLAIKDMTERMRSIAERQLSVLLEDQVNANFVVVVVVMRMNDG</sequence>
<reference evidence="1" key="1">
    <citation type="submission" date="2018-07" db="EMBL/GenBank/DDBJ databases">
        <authorList>
            <person name="Quirk P.G."/>
            <person name="Krulwich T.A."/>
        </authorList>
    </citation>
    <scope>NUCLEOTIDE SEQUENCE</scope>
</reference>
<dbReference type="EMBL" id="UFQT01000749">
    <property type="protein sequence ID" value="SSX26947.1"/>
    <property type="molecule type" value="Genomic_DNA"/>
</dbReference>
<name>A0A336MF44_CULSO</name>
<proteinExistence type="predicted"/>